<dbReference type="CDD" id="cd01038">
    <property type="entry name" value="Endonuclease_DUF559"/>
    <property type="match status" value="1"/>
</dbReference>
<name>A0A1F5SKC2_9BACT</name>
<dbReference type="InterPro" id="IPR011335">
    <property type="entry name" value="Restrct_endonuc-II-like"/>
</dbReference>
<dbReference type="PANTHER" id="PTHR38590">
    <property type="entry name" value="BLL0828 PROTEIN"/>
    <property type="match status" value="1"/>
</dbReference>
<proteinExistence type="predicted"/>
<feature type="domain" description="DUF559" evidence="1">
    <location>
        <begin position="9"/>
        <end position="115"/>
    </location>
</feature>
<dbReference type="EMBL" id="MFGC01000031">
    <property type="protein sequence ID" value="OGF26903.1"/>
    <property type="molecule type" value="Genomic_DNA"/>
</dbReference>
<dbReference type="AlphaFoldDB" id="A0A1F5SKC2"/>
<dbReference type="PANTHER" id="PTHR38590:SF1">
    <property type="entry name" value="BLL0828 PROTEIN"/>
    <property type="match status" value="1"/>
</dbReference>
<protein>
    <recommendedName>
        <fullName evidence="1">DUF559 domain-containing protein</fullName>
    </recommendedName>
</protein>
<dbReference type="InterPro" id="IPR007569">
    <property type="entry name" value="DUF559"/>
</dbReference>
<dbReference type="SUPFAM" id="SSF52980">
    <property type="entry name" value="Restriction endonuclease-like"/>
    <property type="match status" value="1"/>
</dbReference>
<dbReference type="Proteomes" id="UP000178925">
    <property type="component" value="Unassembled WGS sequence"/>
</dbReference>
<evidence type="ECO:0000259" key="1">
    <source>
        <dbReference type="Pfam" id="PF04480"/>
    </source>
</evidence>
<dbReference type="Pfam" id="PF04480">
    <property type="entry name" value="DUF559"/>
    <property type="match status" value="1"/>
</dbReference>
<organism evidence="2 3">
    <name type="scientific">Candidatus Falkowbacteria bacterium RIFOXYA2_FULL_47_9</name>
    <dbReference type="NCBI Taxonomy" id="1797995"/>
    <lineage>
        <taxon>Bacteria</taxon>
        <taxon>Candidatus Falkowiibacteriota</taxon>
    </lineage>
</organism>
<sequence length="125" mass="14750">MSKNSALVPRARELRLTMTDAEEIVWEALRAKRFLSLKFRRQMPLVLGEYHVVVDFYCSRLKLVIEIDGSIHQRAEVKDYDALREEILRLSGYRIFRCTNSDVRNNIAIVLDRLERLIYTISSVY</sequence>
<reference evidence="2 3" key="1">
    <citation type="journal article" date="2016" name="Nat. Commun.">
        <title>Thousands of microbial genomes shed light on interconnected biogeochemical processes in an aquifer system.</title>
        <authorList>
            <person name="Anantharaman K."/>
            <person name="Brown C.T."/>
            <person name="Hug L.A."/>
            <person name="Sharon I."/>
            <person name="Castelle C.J."/>
            <person name="Probst A.J."/>
            <person name="Thomas B.C."/>
            <person name="Singh A."/>
            <person name="Wilkins M.J."/>
            <person name="Karaoz U."/>
            <person name="Brodie E.L."/>
            <person name="Williams K.H."/>
            <person name="Hubbard S.S."/>
            <person name="Banfield J.F."/>
        </authorList>
    </citation>
    <scope>NUCLEOTIDE SEQUENCE [LARGE SCALE GENOMIC DNA]</scope>
</reference>
<dbReference type="STRING" id="1797995.A2242_00010"/>
<gene>
    <name evidence="2" type="ORF">A2242_00010</name>
</gene>
<dbReference type="InterPro" id="IPR047216">
    <property type="entry name" value="Endonuclease_DUF559_bact"/>
</dbReference>
<evidence type="ECO:0000313" key="2">
    <source>
        <dbReference type="EMBL" id="OGF26903.1"/>
    </source>
</evidence>
<accession>A0A1F5SKC2</accession>
<evidence type="ECO:0000313" key="3">
    <source>
        <dbReference type="Proteomes" id="UP000178925"/>
    </source>
</evidence>
<dbReference type="Gene3D" id="3.40.960.10">
    <property type="entry name" value="VSR Endonuclease"/>
    <property type="match status" value="1"/>
</dbReference>
<comment type="caution">
    <text evidence="2">The sequence shown here is derived from an EMBL/GenBank/DDBJ whole genome shotgun (WGS) entry which is preliminary data.</text>
</comment>